<evidence type="ECO:0008006" key="4">
    <source>
        <dbReference type="Google" id="ProtNLM"/>
    </source>
</evidence>
<keyword evidence="3" id="KW-1185">Reference proteome</keyword>
<sequence>MDIVRWWKALGRNEHVRIGLFALGCVLVALAPVVGLLPGPGGILVFALGLGLMLRNSLWAKKRYVAFKRRWPKHGAWADWGLRRKSARRRDKIAKARAKLRAANGPSAADMD</sequence>
<feature type="transmembrane region" description="Helical" evidence="1">
    <location>
        <begin position="43"/>
        <end position="60"/>
    </location>
</feature>
<dbReference type="AlphaFoldDB" id="A0A1S1HAR4"/>
<evidence type="ECO:0000256" key="1">
    <source>
        <dbReference type="SAM" id="Phobius"/>
    </source>
</evidence>
<dbReference type="OrthoDB" id="7594663at2"/>
<keyword evidence="1" id="KW-1133">Transmembrane helix</keyword>
<evidence type="ECO:0000313" key="2">
    <source>
        <dbReference type="EMBL" id="OHT19217.1"/>
    </source>
</evidence>
<dbReference type="Proteomes" id="UP000179467">
    <property type="component" value="Unassembled WGS sequence"/>
</dbReference>
<proteinExistence type="predicted"/>
<gene>
    <name evidence="2" type="ORF">BHE75_01200</name>
</gene>
<organism evidence="2 3">
    <name type="scientific">Edaphosphingomonas haloaromaticamans</name>
    <dbReference type="NCBI Taxonomy" id="653954"/>
    <lineage>
        <taxon>Bacteria</taxon>
        <taxon>Pseudomonadati</taxon>
        <taxon>Pseudomonadota</taxon>
        <taxon>Alphaproteobacteria</taxon>
        <taxon>Sphingomonadales</taxon>
        <taxon>Rhizorhabdaceae</taxon>
        <taxon>Edaphosphingomonas</taxon>
    </lineage>
</organism>
<evidence type="ECO:0000313" key="3">
    <source>
        <dbReference type="Proteomes" id="UP000179467"/>
    </source>
</evidence>
<keyword evidence="1" id="KW-0472">Membrane</keyword>
<accession>A0A1S1HAR4</accession>
<feature type="transmembrane region" description="Helical" evidence="1">
    <location>
        <begin position="20"/>
        <end position="37"/>
    </location>
</feature>
<name>A0A1S1HAR4_9SPHN</name>
<comment type="caution">
    <text evidence="2">The sequence shown here is derived from an EMBL/GenBank/DDBJ whole genome shotgun (WGS) entry which is preliminary data.</text>
</comment>
<protein>
    <recommendedName>
        <fullName evidence="4">Transmembrane protein (PGPGW)</fullName>
    </recommendedName>
</protein>
<keyword evidence="1" id="KW-0812">Transmembrane</keyword>
<dbReference type="EMBL" id="MIPT01000001">
    <property type="protein sequence ID" value="OHT19217.1"/>
    <property type="molecule type" value="Genomic_DNA"/>
</dbReference>
<reference evidence="2 3" key="1">
    <citation type="submission" date="2016-09" db="EMBL/GenBank/DDBJ databases">
        <title>Metabolic pathway, cell adaptation mechanisms and a novel monoxygenase revealed through proteogenomic-transcription analysis of a Sphingomonas haloaromaticamans strain degrading the fungicide ortho-phenylphenol.</title>
        <authorList>
            <person name="Perruchon C."/>
            <person name="Papadopoulou E.S."/>
            <person name="Rousidou C."/>
            <person name="Vasileiadis S."/>
            <person name="Tanou G."/>
            <person name="Amoutzias G."/>
            <person name="Molassiotis A."/>
            <person name="Karpouzas D.G."/>
        </authorList>
    </citation>
    <scope>NUCLEOTIDE SEQUENCE [LARGE SCALE GENOMIC DNA]</scope>
    <source>
        <strain evidence="2 3">P3</strain>
    </source>
</reference>